<proteinExistence type="inferred from homology"/>
<evidence type="ECO:0000256" key="2">
    <source>
        <dbReference type="ARBA" id="ARBA00011245"/>
    </source>
</evidence>
<protein>
    <recommendedName>
        <fullName evidence="4 8">Protein N-terminal glutamine amidohydrolase</fullName>
        <ecNumber evidence="3 8">3.5.1.122</ecNumber>
    </recommendedName>
    <alternativeName>
        <fullName evidence="6 8">Protein NH2-terminal glutamine deamidase</fullName>
    </alternativeName>
</protein>
<name>A0A9P5XM60_9AGAR</name>
<dbReference type="EMBL" id="MU151073">
    <property type="protein sequence ID" value="KAF9452261.1"/>
    <property type="molecule type" value="Genomic_DNA"/>
</dbReference>
<sequence length="261" mass="29852">MQHSTGAMAMAVRPSDHRVEKQNNNIPDLPTNYTYTRCYCEENVYLLCQEFMTRKDVHEHWEVWAVFISNERKTVALWEQKVAREEGAPVVWDYHVILLLEAKGIGNGSAWGSRGGVGTSDRSSRNGVQSWVYDFDTAITPVPCPWDEYMMRTFPYELTPQYRSSFRLITGEVFINHFASDRSHMVSLFFRAGLLQLRPSLEEGQLSSYNSPPPTYDPICGELSRKAGITNNLMSGFVCMNPTARNTHGDVMSLEEVLFRF</sequence>
<evidence type="ECO:0000256" key="6">
    <source>
        <dbReference type="ARBA" id="ARBA00029677"/>
    </source>
</evidence>
<dbReference type="PANTHER" id="PTHR13035:SF0">
    <property type="entry name" value="PROTEIN N-TERMINAL GLUTAMINE AMIDOHYDROLASE"/>
    <property type="match status" value="1"/>
</dbReference>
<feature type="domain" description="Protein N-terminal glutamine amidohydrolase alpha beta roll" evidence="9">
    <location>
        <begin position="35"/>
        <end position="258"/>
    </location>
</feature>
<dbReference type="OrthoDB" id="191192at2759"/>
<dbReference type="EC" id="3.5.1.122" evidence="3 8"/>
<dbReference type="Pfam" id="PF09764">
    <property type="entry name" value="Nt_Gln_amidase"/>
    <property type="match status" value="1"/>
</dbReference>
<comment type="subunit">
    <text evidence="2 8">Monomer.</text>
</comment>
<reference evidence="10" key="1">
    <citation type="submission" date="2020-11" db="EMBL/GenBank/DDBJ databases">
        <authorList>
            <consortium name="DOE Joint Genome Institute"/>
            <person name="Ahrendt S."/>
            <person name="Riley R."/>
            <person name="Andreopoulos W."/>
            <person name="Labutti K."/>
            <person name="Pangilinan J."/>
            <person name="Ruiz-Duenas F.J."/>
            <person name="Barrasa J.M."/>
            <person name="Sanchez-Garcia M."/>
            <person name="Camarero S."/>
            <person name="Miyauchi S."/>
            <person name="Serrano A."/>
            <person name="Linde D."/>
            <person name="Babiker R."/>
            <person name="Drula E."/>
            <person name="Ayuso-Fernandez I."/>
            <person name="Pacheco R."/>
            <person name="Padilla G."/>
            <person name="Ferreira P."/>
            <person name="Barriuso J."/>
            <person name="Kellner H."/>
            <person name="Castanera R."/>
            <person name="Alfaro M."/>
            <person name="Ramirez L."/>
            <person name="Pisabarro A.G."/>
            <person name="Kuo A."/>
            <person name="Tritt A."/>
            <person name="Lipzen A."/>
            <person name="He G."/>
            <person name="Yan M."/>
            <person name="Ng V."/>
            <person name="Cullen D."/>
            <person name="Martin F."/>
            <person name="Rosso M.-N."/>
            <person name="Henrissat B."/>
            <person name="Hibbett D."/>
            <person name="Martinez A.T."/>
            <person name="Grigoriev I.V."/>
        </authorList>
    </citation>
    <scope>NUCLEOTIDE SEQUENCE</scope>
    <source>
        <strain evidence="10">MF-IS2</strain>
    </source>
</reference>
<evidence type="ECO:0000259" key="9">
    <source>
        <dbReference type="Pfam" id="PF09764"/>
    </source>
</evidence>
<evidence type="ECO:0000256" key="3">
    <source>
        <dbReference type="ARBA" id="ARBA00012718"/>
    </source>
</evidence>
<dbReference type="Gene3D" id="3.10.620.10">
    <property type="entry name" value="Protein N-terminal glutamine amidohydrolase, alpha beta roll"/>
    <property type="match status" value="1"/>
</dbReference>
<dbReference type="InterPro" id="IPR023128">
    <property type="entry name" value="Prot_N_Gln_amidohydro_ab_roll"/>
</dbReference>
<keyword evidence="11" id="KW-1185">Reference proteome</keyword>
<dbReference type="AlphaFoldDB" id="A0A9P5XM60"/>
<dbReference type="GO" id="GO:0070773">
    <property type="term" value="F:protein-N-terminal glutamine amidohydrolase activity"/>
    <property type="evidence" value="ECO:0007669"/>
    <property type="project" value="UniProtKB-UniRule"/>
</dbReference>
<dbReference type="GO" id="GO:0008418">
    <property type="term" value="F:protein-N-terminal asparagine amidohydrolase activity"/>
    <property type="evidence" value="ECO:0007669"/>
    <property type="project" value="UniProtKB-UniRule"/>
</dbReference>
<accession>A0A9P5XM60</accession>
<evidence type="ECO:0000256" key="4">
    <source>
        <dbReference type="ARBA" id="ARBA00021247"/>
    </source>
</evidence>
<dbReference type="InterPro" id="IPR037132">
    <property type="entry name" value="N_Gln_amidohydro_ab_roll_sf"/>
</dbReference>
<comment type="similarity">
    <text evidence="1 8">Belongs to the NTAQ1 family.</text>
</comment>
<evidence type="ECO:0000256" key="5">
    <source>
        <dbReference type="ARBA" id="ARBA00022801"/>
    </source>
</evidence>
<dbReference type="InterPro" id="IPR039733">
    <property type="entry name" value="NTAQ1"/>
</dbReference>
<dbReference type="Proteomes" id="UP000807342">
    <property type="component" value="Unassembled WGS sequence"/>
</dbReference>
<dbReference type="GO" id="GO:0005829">
    <property type="term" value="C:cytosol"/>
    <property type="evidence" value="ECO:0007669"/>
    <property type="project" value="TreeGrafter"/>
</dbReference>
<comment type="function">
    <text evidence="8">Mediates the side-chain deamidation of N-terminal glutamine residues to glutamate, an important step in N-end rule pathway of protein degradation. Conversion of the resulting N-terminal glutamine to glutamate renders the protein susceptible to arginylation, polyubiquitination and degradation as specified by the N-end rule. Does not act on substrates with internal or C-terminal glutamine and does not act on non-glutamine residues in any position.</text>
</comment>
<evidence type="ECO:0000313" key="11">
    <source>
        <dbReference type="Proteomes" id="UP000807342"/>
    </source>
</evidence>
<dbReference type="PANTHER" id="PTHR13035">
    <property type="entry name" value="PROTEIN N-TERMINAL GLUTAMINE AMIDOHYDROLASE"/>
    <property type="match status" value="1"/>
</dbReference>
<evidence type="ECO:0000256" key="8">
    <source>
        <dbReference type="RuleBase" id="RU367082"/>
    </source>
</evidence>
<evidence type="ECO:0000313" key="10">
    <source>
        <dbReference type="EMBL" id="KAF9452261.1"/>
    </source>
</evidence>
<gene>
    <name evidence="10" type="ORF">P691DRAFT_722298</name>
</gene>
<comment type="catalytic activity">
    <reaction evidence="7 8">
        <text>N-terminal L-glutaminyl-[protein] + H2O = N-terminal L-glutamyl-[protein] + NH4(+)</text>
        <dbReference type="Rhea" id="RHEA:50680"/>
        <dbReference type="Rhea" id="RHEA-COMP:12668"/>
        <dbReference type="Rhea" id="RHEA-COMP:12777"/>
        <dbReference type="ChEBI" id="CHEBI:15377"/>
        <dbReference type="ChEBI" id="CHEBI:28938"/>
        <dbReference type="ChEBI" id="CHEBI:64721"/>
        <dbReference type="ChEBI" id="CHEBI:64722"/>
        <dbReference type="EC" id="3.5.1.122"/>
    </reaction>
</comment>
<comment type="caution">
    <text evidence="10">The sequence shown here is derived from an EMBL/GenBank/DDBJ whole genome shotgun (WGS) entry which is preliminary data.</text>
</comment>
<dbReference type="GO" id="GO:0005634">
    <property type="term" value="C:nucleus"/>
    <property type="evidence" value="ECO:0007669"/>
    <property type="project" value="TreeGrafter"/>
</dbReference>
<keyword evidence="5 8" id="KW-0378">Hydrolase</keyword>
<organism evidence="10 11">
    <name type="scientific">Macrolepiota fuliginosa MF-IS2</name>
    <dbReference type="NCBI Taxonomy" id="1400762"/>
    <lineage>
        <taxon>Eukaryota</taxon>
        <taxon>Fungi</taxon>
        <taxon>Dikarya</taxon>
        <taxon>Basidiomycota</taxon>
        <taxon>Agaricomycotina</taxon>
        <taxon>Agaricomycetes</taxon>
        <taxon>Agaricomycetidae</taxon>
        <taxon>Agaricales</taxon>
        <taxon>Agaricineae</taxon>
        <taxon>Agaricaceae</taxon>
        <taxon>Macrolepiota</taxon>
    </lineage>
</organism>
<evidence type="ECO:0000256" key="7">
    <source>
        <dbReference type="ARBA" id="ARBA00048768"/>
    </source>
</evidence>
<evidence type="ECO:0000256" key="1">
    <source>
        <dbReference type="ARBA" id="ARBA00008985"/>
    </source>
</evidence>